<sequence length="104" mass="11471">MGNVHQTIFKVLHKKFATDDEKLLKKCKQLQDVKVEQLGVPPEFSCPLPLAVVEMANLGGLKTPHEKLSCLKATVDHITGTIQNFIIENQPPGLTGNGNNYHIV</sequence>
<dbReference type="PANTHER" id="PTHR24170">
    <property type="entry name" value="ANKYRIN REPEAT DOMAIN-CONTAINING PROTEIN 27"/>
    <property type="match status" value="1"/>
</dbReference>
<dbReference type="Gene3D" id="1.20.1050.80">
    <property type="entry name" value="VPS9 domain"/>
    <property type="match status" value="1"/>
</dbReference>
<dbReference type="Proteomes" id="UP000266721">
    <property type="component" value="Unassembled WGS sequence"/>
</dbReference>
<dbReference type="GO" id="GO:0005085">
    <property type="term" value="F:guanyl-nucleotide exchange factor activity"/>
    <property type="evidence" value="ECO:0007669"/>
    <property type="project" value="TreeGrafter"/>
</dbReference>
<dbReference type="GO" id="GO:0030133">
    <property type="term" value="C:transport vesicle"/>
    <property type="evidence" value="ECO:0007669"/>
    <property type="project" value="TreeGrafter"/>
</dbReference>
<accession>A0A3L5TT06</accession>
<organism evidence="2 3">
    <name type="scientific">Mytilus galloprovincialis</name>
    <name type="common">Mediterranean mussel</name>
    <dbReference type="NCBI Taxonomy" id="29158"/>
    <lineage>
        <taxon>Eukaryota</taxon>
        <taxon>Metazoa</taxon>
        <taxon>Spiralia</taxon>
        <taxon>Lophotrochozoa</taxon>
        <taxon>Mollusca</taxon>
        <taxon>Bivalvia</taxon>
        <taxon>Autobranchia</taxon>
        <taxon>Pteriomorphia</taxon>
        <taxon>Mytilida</taxon>
        <taxon>Mytiloidea</taxon>
        <taxon>Mytilidae</taxon>
        <taxon>Mytilinae</taxon>
        <taxon>Mytilus</taxon>
    </lineage>
</organism>
<reference evidence="2 3" key="1">
    <citation type="journal article" date="2016" name="PLoS ONE">
        <title>A First Insight into the Genome of the Filter-Feeder Mussel Mytilus galloprovincialis.</title>
        <authorList>
            <person name="Murgarella M."/>
            <person name="Puiu D."/>
            <person name="Novoa B."/>
            <person name="Figueras A."/>
            <person name="Posada D."/>
            <person name="Canchaya C."/>
        </authorList>
    </citation>
    <scope>NUCLEOTIDE SEQUENCE [LARGE SCALE GENOMIC DNA]</scope>
    <source>
        <tissue evidence="2">Muscle</tissue>
    </source>
</reference>
<dbReference type="SUPFAM" id="SSF109993">
    <property type="entry name" value="VPS9 domain"/>
    <property type="match status" value="1"/>
</dbReference>
<dbReference type="PANTHER" id="PTHR24170:SF1">
    <property type="entry name" value="DOMAIN PROTEIN, PUTATIVE (AFU_ORTHOLOGUE AFUA_1G09870)-RELATED"/>
    <property type="match status" value="1"/>
</dbReference>
<name>A0A3L5TT06_MYTGA</name>
<dbReference type="GO" id="GO:0097422">
    <property type="term" value="C:tubular endosome"/>
    <property type="evidence" value="ECO:0007669"/>
    <property type="project" value="TreeGrafter"/>
</dbReference>
<comment type="caution">
    <text evidence="2">The sequence shown here is derived from an EMBL/GenBank/DDBJ whole genome shotgun (WGS) entry which is preliminary data.</text>
</comment>
<feature type="non-terminal residue" evidence="2">
    <location>
        <position position="1"/>
    </location>
</feature>
<dbReference type="GO" id="GO:0005770">
    <property type="term" value="C:late endosome"/>
    <property type="evidence" value="ECO:0007669"/>
    <property type="project" value="TreeGrafter"/>
</dbReference>
<evidence type="ECO:0000313" key="2">
    <source>
        <dbReference type="EMBL" id="OPL33024.1"/>
    </source>
</evidence>
<evidence type="ECO:0000313" key="3">
    <source>
        <dbReference type="Proteomes" id="UP000266721"/>
    </source>
</evidence>
<feature type="domain" description="VPS9" evidence="1">
    <location>
        <begin position="17"/>
        <end position="104"/>
    </location>
</feature>
<keyword evidence="3" id="KW-1185">Reference proteome</keyword>
<dbReference type="GO" id="GO:0005886">
    <property type="term" value="C:plasma membrane"/>
    <property type="evidence" value="ECO:0007669"/>
    <property type="project" value="TreeGrafter"/>
</dbReference>
<dbReference type="AlphaFoldDB" id="A0A3L5TT06"/>
<proteinExistence type="predicted"/>
<dbReference type="GO" id="GO:0000149">
    <property type="term" value="F:SNARE binding"/>
    <property type="evidence" value="ECO:0007669"/>
    <property type="project" value="TreeGrafter"/>
</dbReference>
<dbReference type="InterPro" id="IPR003123">
    <property type="entry name" value="VPS9"/>
</dbReference>
<gene>
    <name evidence="2" type="ORF">AM593_10662</name>
</gene>
<dbReference type="InterPro" id="IPR051248">
    <property type="entry name" value="UPF0507/Ank_repeat_27"/>
</dbReference>
<dbReference type="GO" id="GO:0045022">
    <property type="term" value="P:early endosome to late endosome transport"/>
    <property type="evidence" value="ECO:0007669"/>
    <property type="project" value="TreeGrafter"/>
</dbReference>
<dbReference type="EMBL" id="KV585346">
    <property type="protein sequence ID" value="OPL33024.1"/>
    <property type="molecule type" value="Genomic_DNA"/>
</dbReference>
<dbReference type="InterPro" id="IPR037191">
    <property type="entry name" value="VPS9_dom_sf"/>
</dbReference>
<dbReference type="PROSITE" id="PS51205">
    <property type="entry name" value="VPS9"/>
    <property type="match status" value="1"/>
</dbReference>
<evidence type="ECO:0000259" key="1">
    <source>
        <dbReference type="PROSITE" id="PS51205"/>
    </source>
</evidence>
<protein>
    <recommendedName>
        <fullName evidence="1">VPS9 domain-containing protein</fullName>
    </recommendedName>
</protein>
<dbReference type="GO" id="GO:0005769">
    <property type="term" value="C:early endosome"/>
    <property type="evidence" value="ECO:0007669"/>
    <property type="project" value="TreeGrafter"/>
</dbReference>